<dbReference type="RefSeq" id="WP_095674331.1">
    <property type="nucleotide sequence ID" value="NZ_CP016774.1"/>
</dbReference>
<protein>
    <submittedName>
        <fullName evidence="1">Uncharacterized protein</fullName>
    </submittedName>
</protein>
<keyword evidence="2" id="KW-1185">Reference proteome</keyword>
<dbReference type="Proteomes" id="UP000217177">
    <property type="component" value="Chromosome"/>
</dbReference>
<evidence type="ECO:0000313" key="2">
    <source>
        <dbReference type="Proteomes" id="UP000217177"/>
    </source>
</evidence>
<proteinExistence type="predicted"/>
<gene>
    <name evidence="1" type="ORF">A1sIA79_00650</name>
</gene>
<evidence type="ECO:0000313" key="1">
    <source>
        <dbReference type="EMBL" id="ASY16780.1"/>
    </source>
</evidence>
<name>A0ABM6MD07_9ACTN</name>
<organism evidence="1 2">
    <name type="scientific">Candidatus Planktophila versatilis</name>
    <dbReference type="NCBI Taxonomy" id="1884905"/>
    <lineage>
        <taxon>Bacteria</taxon>
        <taxon>Bacillati</taxon>
        <taxon>Actinomycetota</taxon>
        <taxon>Actinomycetes</taxon>
        <taxon>Candidatus Nanopelagicales</taxon>
        <taxon>Candidatus Nanopelagicaceae</taxon>
        <taxon>Candidatus Planktophila</taxon>
    </lineage>
</organism>
<sequence length="148" mass="17404">MGFEFNEPAWTPQQVLDFWEGEHGPLSDSWRRKFLRDIFVLEMCNQHPELIREAIEKRRKVERALAYIYATQDRNIRAVEKLLDERHPDHAIGIVNAHHGNRTTDPFDPKREDLLFKCQVCNLKLSLLRKSEVDLENICKSCSGEDDN</sequence>
<reference evidence="1 2" key="1">
    <citation type="submission" date="2016-07" db="EMBL/GenBank/DDBJ databases">
        <title>High microdiversification within the ubiquitous acI lineage of Actinobacteria.</title>
        <authorList>
            <person name="Neuenschwander S.M."/>
            <person name="Salcher M."/>
            <person name="Ghai R."/>
            <person name="Pernthaler J."/>
        </authorList>
    </citation>
    <scope>NUCLEOTIDE SEQUENCE [LARGE SCALE GENOMIC DNA]</scope>
    <source>
        <strain evidence="1">MMS-IA-79</strain>
    </source>
</reference>
<accession>A0ABM6MD07</accession>
<dbReference type="EMBL" id="CP016774">
    <property type="protein sequence ID" value="ASY16780.1"/>
    <property type="molecule type" value="Genomic_DNA"/>
</dbReference>